<dbReference type="InterPro" id="IPR052178">
    <property type="entry name" value="Sec_Metab_Biosynth_SDR"/>
</dbReference>
<dbReference type="PRINTS" id="PR00080">
    <property type="entry name" value="SDRFAMILY"/>
</dbReference>
<dbReference type="SUPFAM" id="SSF51735">
    <property type="entry name" value="NAD(P)-binding Rossmann-fold domains"/>
    <property type="match status" value="1"/>
</dbReference>
<dbReference type="Proteomes" id="UP001338125">
    <property type="component" value="Unassembled WGS sequence"/>
</dbReference>
<dbReference type="PANTHER" id="PTHR43618:SF4">
    <property type="entry name" value="SHORT CHAIN DEHYDROGENASE_REDUCTASE FAMILY (AFU_ORTHOLOGUE AFUA_7G04540)"/>
    <property type="match status" value="1"/>
</dbReference>
<dbReference type="InterPro" id="IPR002347">
    <property type="entry name" value="SDR_fam"/>
</dbReference>
<dbReference type="PANTHER" id="PTHR43618">
    <property type="entry name" value="7-ALPHA-HYDROXYSTEROID DEHYDROGENASE"/>
    <property type="match status" value="1"/>
</dbReference>
<dbReference type="Pfam" id="PF00106">
    <property type="entry name" value="adh_short"/>
    <property type="match status" value="1"/>
</dbReference>
<dbReference type="EMBL" id="JAVFKD010000001">
    <property type="protein sequence ID" value="KAK5999140.1"/>
    <property type="molecule type" value="Genomic_DNA"/>
</dbReference>
<dbReference type="PROSITE" id="PS00061">
    <property type="entry name" value="ADH_SHORT"/>
    <property type="match status" value="1"/>
</dbReference>
<evidence type="ECO:0000313" key="7">
    <source>
        <dbReference type="Proteomes" id="UP001338125"/>
    </source>
</evidence>
<dbReference type="InterPro" id="IPR036291">
    <property type="entry name" value="NAD(P)-bd_dom_sf"/>
</dbReference>
<evidence type="ECO:0000256" key="5">
    <source>
        <dbReference type="SAM" id="MobiDB-lite"/>
    </source>
</evidence>
<evidence type="ECO:0000313" key="6">
    <source>
        <dbReference type="EMBL" id="KAK5999140.1"/>
    </source>
</evidence>
<reference evidence="6 7" key="1">
    <citation type="submission" date="2024-01" db="EMBL/GenBank/DDBJ databases">
        <title>Complete genome of Cladobotryum mycophilum ATHUM6906.</title>
        <authorList>
            <person name="Christinaki A.C."/>
            <person name="Myridakis A.I."/>
            <person name="Kouvelis V.N."/>
        </authorList>
    </citation>
    <scope>NUCLEOTIDE SEQUENCE [LARGE SCALE GENOMIC DNA]</scope>
    <source>
        <strain evidence="6 7">ATHUM6906</strain>
    </source>
</reference>
<dbReference type="InterPro" id="IPR020904">
    <property type="entry name" value="Sc_DH/Rdtase_CS"/>
</dbReference>
<evidence type="ECO:0000256" key="3">
    <source>
        <dbReference type="ARBA" id="ARBA00023002"/>
    </source>
</evidence>
<keyword evidence="7" id="KW-1185">Reference proteome</keyword>
<dbReference type="PRINTS" id="PR00081">
    <property type="entry name" value="GDHRDH"/>
</dbReference>
<protein>
    <submittedName>
        <fullName evidence="6">Rhamnolipids biosynthesis 3-oxoacyl-[acyl-carrier-protein] reductase</fullName>
    </submittedName>
</protein>
<feature type="region of interest" description="Disordered" evidence="5">
    <location>
        <begin position="362"/>
        <end position="392"/>
    </location>
</feature>
<proteinExistence type="inferred from homology"/>
<comment type="caution">
    <text evidence="6">The sequence shown here is derived from an EMBL/GenBank/DDBJ whole genome shotgun (WGS) entry which is preliminary data.</text>
</comment>
<dbReference type="Gene3D" id="3.40.50.720">
    <property type="entry name" value="NAD(P)-binding Rossmann-like Domain"/>
    <property type="match status" value="1"/>
</dbReference>
<evidence type="ECO:0000256" key="2">
    <source>
        <dbReference type="ARBA" id="ARBA00022857"/>
    </source>
</evidence>
<keyword evidence="2" id="KW-0521">NADP</keyword>
<feature type="compositionally biased region" description="Basic and acidic residues" evidence="5">
    <location>
        <begin position="372"/>
        <end position="392"/>
    </location>
</feature>
<accession>A0ABR0T533</accession>
<evidence type="ECO:0000256" key="1">
    <source>
        <dbReference type="ARBA" id="ARBA00006484"/>
    </source>
</evidence>
<sequence length="428" mass="45720">MGQGDSEALKDIPLDFMKLLPPIPYHQEFTSTTSIVHGGYSRYNFVIGLNNKVILIDFEASKLAADKSDMEREMDSLEGALRDESGCSGRDKVALVTGKPLLSSILIPLHTSSYLFMPLHASSCPFMPPHASSSPSILNPCTGGGSGIGLMITQTLATNGAKVYITGRTQEKLDTVVSTYGNDIPGQIIALQGDISTKEGVRTLVDELSKREQCLCILVNNAGLSSASAETQAPSSSQPSNDAEAANKLRKNLFDADENSFEDWNKTYNTNVTASYFLTTALIPLLQRSSDRFPGWSSTVLNISSISGLVKSSQHHFAYNASKAAAVHLTRMLAAELSAGGVSGGTNRLKIRVNGIAPGVFPSEMTADGSDEQQKSQLEKEKYEDKVPAGRPGRDVDMAQAVLFAVANQYLLGQTIAVDGGYTIAAGQ</sequence>
<comment type="similarity">
    <text evidence="1 4">Belongs to the short-chain dehydrogenases/reductases (SDR) family.</text>
</comment>
<name>A0ABR0T533_9HYPO</name>
<gene>
    <name evidence="6" type="ORF">PT974_01529</name>
</gene>
<evidence type="ECO:0000256" key="4">
    <source>
        <dbReference type="RuleBase" id="RU000363"/>
    </source>
</evidence>
<organism evidence="6 7">
    <name type="scientific">Cladobotryum mycophilum</name>
    <dbReference type="NCBI Taxonomy" id="491253"/>
    <lineage>
        <taxon>Eukaryota</taxon>
        <taxon>Fungi</taxon>
        <taxon>Dikarya</taxon>
        <taxon>Ascomycota</taxon>
        <taxon>Pezizomycotina</taxon>
        <taxon>Sordariomycetes</taxon>
        <taxon>Hypocreomycetidae</taxon>
        <taxon>Hypocreales</taxon>
        <taxon>Hypocreaceae</taxon>
        <taxon>Cladobotryum</taxon>
    </lineage>
</organism>
<keyword evidence="3" id="KW-0560">Oxidoreductase</keyword>